<dbReference type="OrthoDB" id="4246706at2"/>
<keyword evidence="1" id="KW-1133">Transmembrane helix</keyword>
<evidence type="ECO:0000259" key="2">
    <source>
        <dbReference type="Pfam" id="PF08378"/>
    </source>
</evidence>
<dbReference type="Pfam" id="PF08378">
    <property type="entry name" value="NERD"/>
    <property type="match status" value="1"/>
</dbReference>
<dbReference type="PATRIC" id="fig|883161.3.peg.1228"/>
<gene>
    <name evidence="3" type="ORF">HMPREF9306_01234</name>
</gene>
<comment type="caution">
    <text evidence="3">The sequence shown here is derived from an EMBL/GenBank/DDBJ whole genome shotgun (WGS) entry which is preliminary data.</text>
</comment>
<reference evidence="3 4" key="1">
    <citation type="submission" date="2013-04" db="EMBL/GenBank/DDBJ databases">
        <title>The Genome Sequence of Propionimicrobium lymphophilum ACS-093-V-SCH5.</title>
        <authorList>
            <consortium name="The Broad Institute Genomics Platform"/>
            <person name="Earl A."/>
            <person name="Ward D."/>
            <person name="Feldgarden M."/>
            <person name="Gevers D."/>
            <person name="Saerens B."/>
            <person name="Vaneechoutte M."/>
            <person name="Walker B."/>
            <person name="Young S."/>
            <person name="Zeng Q."/>
            <person name="Gargeya S."/>
            <person name="Fitzgerald M."/>
            <person name="Haas B."/>
            <person name="Abouelleil A."/>
            <person name="Allen A.W."/>
            <person name="Alvarado L."/>
            <person name="Arachchi H.M."/>
            <person name="Berlin A.M."/>
            <person name="Chapman S.B."/>
            <person name="Gainer-Dewar J."/>
            <person name="Goldberg J."/>
            <person name="Griggs A."/>
            <person name="Gujja S."/>
            <person name="Hansen M."/>
            <person name="Howarth C."/>
            <person name="Imamovic A."/>
            <person name="Ireland A."/>
            <person name="Larimer J."/>
            <person name="McCowan C."/>
            <person name="Murphy C."/>
            <person name="Pearson M."/>
            <person name="Poon T.W."/>
            <person name="Priest M."/>
            <person name="Roberts A."/>
            <person name="Saif S."/>
            <person name="Shea T."/>
            <person name="Sisk P."/>
            <person name="Sykes S."/>
            <person name="Wortman J."/>
            <person name="Nusbaum C."/>
            <person name="Birren B."/>
        </authorList>
    </citation>
    <scope>NUCLEOTIDE SEQUENCE [LARGE SCALE GENOMIC DNA]</scope>
    <source>
        <strain evidence="3 4">ACS-093-V-SCH5</strain>
    </source>
</reference>
<evidence type="ECO:0000313" key="4">
    <source>
        <dbReference type="Proteomes" id="UP000014417"/>
    </source>
</evidence>
<sequence>MNKNFNLINFLVVSLLGLYLGNQWPIAVFAIITGIGAFSNARRPLASPGFVLVLSALAFNQPIWIVVGLAQIVAAIKLKIARPATKRPRPSTTVVNSTPKHAGFSMDRHIYGTAGGHIGSASQFGQTADVGAAGEKILGEYLNKLAAKRTDMYVFHGLCFTPGKPGADVDHAVVIGNDVLLIDAKLWKSASYKFNAARQVMRNGKLFSGSDVHMDDALRKWRGYLPAGVNLWAFICPVGGNPKIERTFYNRDFATLVSTSDLGRIISKLRGSPSESVCAKVFAQLQ</sequence>
<organism evidence="3 4">
    <name type="scientific">Propionimicrobium lymphophilum ACS-093-V-SCH5</name>
    <dbReference type="NCBI Taxonomy" id="883161"/>
    <lineage>
        <taxon>Bacteria</taxon>
        <taxon>Bacillati</taxon>
        <taxon>Actinomycetota</taxon>
        <taxon>Actinomycetes</taxon>
        <taxon>Propionibacteriales</taxon>
        <taxon>Propionibacteriaceae</taxon>
        <taxon>Propionimicrobium</taxon>
    </lineage>
</organism>
<dbReference type="EMBL" id="AGZR01000006">
    <property type="protein sequence ID" value="EPD32926.1"/>
    <property type="molecule type" value="Genomic_DNA"/>
</dbReference>
<dbReference type="AlphaFoldDB" id="S2W1A2"/>
<feature type="domain" description="NERD" evidence="2">
    <location>
        <begin position="131"/>
        <end position="203"/>
    </location>
</feature>
<keyword evidence="1" id="KW-0472">Membrane</keyword>
<dbReference type="RefSeq" id="WP_016456064.1">
    <property type="nucleotide sequence ID" value="NZ_KE150269.1"/>
</dbReference>
<feature type="transmembrane region" description="Helical" evidence="1">
    <location>
        <begin position="50"/>
        <end position="76"/>
    </location>
</feature>
<evidence type="ECO:0000313" key="3">
    <source>
        <dbReference type="EMBL" id="EPD32926.1"/>
    </source>
</evidence>
<dbReference type="Proteomes" id="UP000014417">
    <property type="component" value="Unassembled WGS sequence"/>
</dbReference>
<name>S2W1A2_9ACTN</name>
<dbReference type="HOGENOM" id="CLU_972741_0_0_11"/>
<keyword evidence="1" id="KW-0812">Transmembrane</keyword>
<evidence type="ECO:0000256" key="1">
    <source>
        <dbReference type="SAM" id="Phobius"/>
    </source>
</evidence>
<feature type="transmembrane region" description="Helical" evidence="1">
    <location>
        <begin position="7"/>
        <end position="38"/>
    </location>
</feature>
<keyword evidence="4" id="KW-1185">Reference proteome</keyword>
<dbReference type="STRING" id="883161.HMPREF9306_01234"/>
<proteinExistence type="predicted"/>
<dbReference type="InterPro" id="IPR011528">
    <property type="entry name" value="NERD"/>
</dbReference>
<accession>S2W1A2</accession>
<protein>
    <recommendedName>
        <fullName evidence="2">NERD domain-containing protein</fullName>
    </recommendedName>
</protein>